<dbReference type="Proteomes" id="UP000294683">
    <property type="component" value="Unassembled WGS sequence"/>
</dbReference>
<keyword evidence="1" id="KW-1133">Transmembrane helix</keyword>
<dbReference type="Proteomes" id="UP000255113">
    <property type="component" value="Unassembled WGS sequence"/>
</dbReference>
<proteinExistence type="predicted"/>
<sequence>MTDLIILFWKGLILFGLSWYICTIFIVGFKGFQNIKTMLGVGNNEKN</sequence>
<reference evidence="3 5" key="2">
    <citation type="submission" date="2019-03" db="EMBL/GenBank/DDBJ databases">
        <title>Genomic Encyclopedia of Type Strains, Phase IV (KMG-IV): sequencing the most valuable type-strain genomes for metagenomic binning, comparative biology and taxonomic classification.</title>
        <authorList>
            <person name="Goeker M."/>
        </authorList>
    </citation>
    <scope>NUCLEOTIDE SEQUENCE [LARGE SCALE GENOMIC DNA]</scope>
    <source>
        <strain evidence="3 5">DSM 17481</strain>
    </source>
</reference>
<evidence type="ECO:0000256" key="1">
    <source>
        <dbReference type="SAM" id="Phobius"/>
    </source>
</evidence>
<evidence type="ECO:0000313" key="5">
    <source>
        <dbReference type="Proteomes" id="UP000294683"/>
    </source>
</evidence>
<accession>A0A379AZG2</accession>
<name>A0A379AZG2_AVIGA</name>
<protein>
    <submittedName>
        <fullName evidence="2">Uncharacterized protein</fullName>
    </submittedName>
</protein>
<dbReference type="RefSeq" id="WP_017806322.1">
    <property type="nucleotide sequence ID" value="NZ_JBLOCT010000003.1"/>
</dbReference>
<reference evidence="2 4" key="1">
    <citation type="submission" date="2018-06" db="EMBL/GenBank/DDBJ databases">
        <authorList>
            <consortium name="Pathogen Informatics"/>
            <person name="Doyle S."/>
        </authorList>
    </citation>
    <scope>NUCLEOTIDE SEQUENCE [LARGE SCALE GENOMIC DNA]</scope>
    <source>
        <strain evidence="2 4">NCTC11188</strain>
    </source>
</reference>
<dbReference type="EMBL" id="SNXJ01000008">
    <property type="protein sequence ID" value="TDP27971.1"/>
    <property type="molecule type" value="Genomic_DNA"/>
</dbReference>
<feature type="transmembrane region" description="Helical" evidence="1">
    <location>
        <begin position="6"/>
        <end position="29"/>
    </location>
</feature>
<dbReference type="AlphaFoldDB" id="A0A379AZG2"/>
<evidence type="ECO:0000313" key="3">
    <source>
        <dbReference type="EMBL" id="TDP27971.1"/>
    </source>
</evidence>
<evidence type="ECO:0000313" key="2">
    <source>
        <dbReference type="EMBL" id="SUB27618.1"/>
    </source>
</evidence>
<evidence type="ECO:0000313" key="4">
    <source>
        <dbReference type="Proteomes" id="UP000255113"/>
    </source>
</evidence>
<dbReference type="EMBL" id="UGSQ01000003">
    <property type="protein sequence ID" value="SUB27618.1"/>
    <property type="molecule type" value="Genomic_DNA"/>
</dbReference>
<keyword evidence="1" id="KW-0812">Transmembrane</keyword>
<organism evidence="2 4">
    <name type="scientific">Avibacterium gallinarum</name>
    <name type="common">Pasteurella gallinarum</name>
    <dbReference type="NCBI Taxonomy" id="755"/>
    <lineage>
        <taxon>Bacteria</taxon>
        <taxon>Pseudomonadati</taxon>
        <taxon>Pseudomonadota</taxon>
        <taxon>Gammaproteobacteria</taxon>
        <taxon>Pasteurellales</taxon>
        <taxon>Pasteurellaceae</taxon>
        <taxon>Avibacterium</taxon>
    </lineage>
</organism>
<gene>
    <name evidence="3" type="ORF">EV689_10886</name>
    <name evidence="2" type="ORF">NCTC11188_01799</name>
</gene>
<keyword evidence="5" id="KW-1185">Reference proteome</keyword>
<keyword evidence="1" id="KW-0472">Membrane</keyword>